<dbReference type="AlphaFoldDB" id="A0A1I7XSR9"/>
<reference evidence="2" key="1">
    <citation type="submission" date="2016-11" db="UniProtKB">
        <authorList>
            <consortium name="WormBaseParasite"/>
        </authorList>
    </citation>
    <scope>IDENTIFICATION</scope>
</reference>
<dbReference type="WBParaSite" id="Hba_20580">
    <property type="protein sequence ID" value="Hba_20580"/>
    <property type="gene ID" value="Hba_20580"/>
</dbReference>
<evidence type="ECO:0000313" key="1">
    <source>
        <dbReference type="Proteomes" id="UP000095283"/>
    </source>
</evidence>
<protein>
    <submittedName>
        <fullName evidence="2">Transposase</fullName>
    </submittedName>
</protein>
<proteinExistence type="predicted"/>
<keyword evidence="1" id="KW-1185">Reference proteome</keyword>
<sequence>MVSIIQNLTGKAKLRDVAQLKGFLNRQRKMKTKENMRERERMSIKMILHNLYKPHEKYNYVTVIWEKNSNRFQKGDLLSSHDQRLTQSLLITSGLP</sequence>
<organism evidence="1 2">
    <name type="scientific">Heterorhabditis bacteriophora</name>
    <name type="common">Entomopathogenic nematode worm</name>
    <dbReference type="NCBI Taxonomy" id="37862"/>
    <lineage>
        <taxon>Eukaryota</taxon>
        <taxon>Metazoa</taxon>
        <taxon>Ecdysozoa</taxon>
        <taxon>Nematoda</taxon>
        <taxon>Chromadorea</taxon>
        <taxon>Rhabditida</taxon>
        <taxon>Rhabditina</taxon>
        <taxon>Rhabditomorpha</taxon>
        <taxon>Strongyloidea</taxon>
        <taxon>Heterorhabditidae</taxon>
        <taxon>Heterorhabditis</taxon>
    </lineage>
</organism>
<dbReference type="Proteomes" id="UP000095283">
    <property type="component" value="Unplaced"/>
</dbReference>
<name>A0A1I7XSR9_HETBA</name>
<evidence type="ECO:0000313" key="2">
    <source>
        <dbReference type="WBParaSite" id="Hba_20580"/>
    </source>
</evidence>
<accession>A0A1I7XSR9</accession>